<dbReference type="AlphaFoldDB" id="A0A1D9MD02"/>
<evidence type="ECO:0000256" key="1">
    <source>
        <dbReference type="SAM" id="MobiDB-lite"/>
    </source>
</evidence>
<dbReference type="Proteomes" id="UP000176562">
    <property type="component" value="Chromosome"/>
</dbReference>
<dbReference type="RefSeq" id="WP_071166374.1">
    <property type="nucleotide sequence ID" value="NZ_CP017781.1"/>
</dbReference>
<name>A0A1D9MD02_9RHOB</name>
<proteinExistence type="predicted"/>
<evidence type="ECO:0000313" key="3">
    <source>
        <dbReference type="Proteomes" id="UP000176562"/>
    </source>
</evidence>
<organism evidence="2 3">
    <name type="scientific">Rhodobacter xanthinilyticus</name>
    <dbReference type="NCBI Taxonomy" id="1850250"/>
    <lineage>
        <taxon>Bacteria</taxon>
        <taxon>Pseudomonadati</taxon>
        <taxon>Pseudomonadota</taxon>
        <taxon>Alphaproteobacteria</taxon>
        <taxon>Rhodobacterales</taxon>
        <taxon>Rhodobacter group</taxon>
        <taxon>Rhodobacter</taxon>
    </lineage>
</organism>
<feature type="region of interest" description="Disordered" evidence="1">
    <location>
        <begin position="147"/>
        <end position="166"/>
    </location>
</feature>
<gene>
    <name evidence="2" type="ORF">LPB142_10740</name>
</gene>
<accession>A0A1D9MD02</accession>
<reference evidence="2 3" key="1">
    <citation type="submission" date="2016-10" db="EMBL/GenBank/DDBJ databases">
        <title>Rhodobacter sp. LPB0142, isolated from sea water.</title>
        <authorList>
            <person name="Kim E."/>
            <person name="Yi H."/>
        </authorList>
    </citation>
    <scope>NUCLEOTIDE SEQUENCE [LARGE SCALE GENOMIC DNA]</scope>
    <source>
        <strain evidence="2 3">LPB0142</strain>
    </source>
</reference>
<keyword evidence="3" id="KW-1185">Reference proteome</keyword>
<protein>
    <recommendedName>
        <fullName evidence="4">50S ribosomal protein L34</fullName>
    </recommendedName>
</protein>
<sequence>MTEDALPWSAPLRVADLNGRKPTRFALSLPEDLRAAVAQWTDISALDSLTFKGQLTPRGRNDWQLEAEFAARVVQPCAVTLKPVKTALAETVTRHYVADLPEPEGEEVEMPEDDSLERLGTEIDLAAVALEALELALPLYPRAPDADEAKLSAAPEGAAPLTEEATRPFANLRDLLAKRDESE</sequence>
<dbReference type="EMBL" id="CP017781">
    <property type="protein sequence ID" value="AOZ69736.1"/>
    <property type="molecule type" value="Genomic_DNA"/>
</dbReference>
<evidence type="ECO:0008006" key="4">
    <source>
        <dbReference type="Google" id="ProtNLM"/>
    </source>
</evidence>
<dbReference type="InterPro" id="IPR003772">
    <property type="entry name" value="YceD"/>
</dbReference>
<dbReference type="Pfam" id="PF02620">
    <property type="entry name" value="YceD"/>
    <property type="match status" value="1"/>
</dbReference>
<dbReference type="STRING" id="1850250.LPB142_10740"/>
<evidence type="ECO:0000313" key="2">
    <source>
        <dbReference type="EMBL" id="AOZ69736.1"/>
    </source>
</evidence>
<dbReference type="KEGG" id="rhp:LPB142_10740"/>